<proteinExistence type="predicted"/>
<evidence type="ECO:0000256" key="1">
    <source>
        <dbReference type="SAM" id="Phobius"/>
    </source>
</evidence>
<feature type="transmembrane region" description="Helical" evidence="1">
    <location>
        <begin position="116"/>
        <end position="137"/>
    </location>
</feature>
<feature type="transmembrane region" description="Helical" evidence="1">
    <location>
        <begin position="22"/>
        <end position="44"/>
    </location>
</feature>
<evidence type="ECO:0000313" key="2">
    <source>
        <dbReference type="EMBL" id="TDW91015.1"/>
    </source>
</evidence>
<evidence type="ECO:0000313" key="3">
    <source>
        <dbReference type="Proteomes" id="UP000295060"/>
    </source>
</evidence>
<dbReference type="RefSeq" id="WP_134130796.1">
    <property type="nucleotide sequence ID" value="NZ_SODU01000002.1"/>
</dbReference>
<protein>
    <submittedName>
        <fullName evidence="2">Uncharacterized protein</fullName>
    </submittedName>
</protein>
<name>A0ABY2FIW6_9ACTN</name>
<comment type="caution">
    <text evidence="2">The sequence shown here is derived from an EMBL/GenBank/DDBJ whole genome shotgun (WGS) entry which is preliminary data.</text>
</comment>
<reference evidence="2 3" key="1">
    <citation type="submission" date="2019-03" db="EMBL/GenBank/DDBJ databases">
        <title>Genomic Encyclopedia of Type Strains, Phase III (KMG-III): the genomes of soil and plant-associated and newly described type strains.</title>
        <authorList>
            <person name="Whitman W."/>
        </authorList>
    </citation>
    <scope>NUCLEOTIDE SEQUENCE [LARGE SCALE GENOMIC DNA]</scope>
    <source>
        <strain evidence="2 3">VKMAc-2574</strain>
    </source>
</reference>
<dbReference type="EMBL" id="SODU01000002">
    <property type="protein sequence ID" value="TDW91015.1"/>
    <property type="molecule type" value="Genomic_DNA"/>
</dbReference>
<keyword evidence="1" id="KW-0472">Membrane</keyword>
<accession>A0ABY2FIW6</accession>
<keyword evidence="1" id="KW-1133">Transmembrane helix</keyword>
<keyword evidence="3" id="KW-1185">Reference proteome</keyword>
<sequence length="140" mass="14721">MAYGVFALVRSDAARRTRATKVFAALSVVGFAITVPGELVLILVADKTFDSAATDLASSVFGIGLLIADLGLIGYGVAALRIHHWPARWAALPLIFGAFQLLIVTPAIFVTGFTSFTTYVAIALADLLIAAIGVRLLTTE</sequence>
<organism evidence="2 3">
    <name type="scientific">Kribbella pratensis</name>
    <dbReference type="NCBI Taxonomy" id="2512112"/>
    <lineage>
        <taxon>Bacteria</taxon>
        <taxon>Bacillati</taxon>
        <taxon>Actinomycetota</taxon>
        <taxon>Actinomycetes</taxon>
        <taxon>Propionibacteriales</taxon>
        <taxon>Kribbellaceae</taxon>
        <taxon>Kribbella</taxon>
    </lineage>
</organism>
<feature type="transmembrane region" description="Helical" evidence="1">
    <location>
        <begin position="56"/>
        <end position="77"/>
    </location>
</feature>
<dbReference type="Proteomes" id="UP000295060">
    <property type="component" value="Unassembled WGS sequence"/>
</dbReference>
<gene>
    <name evidence="2" type="ORF">EV137_4848</name>
</gene>
<keyword evidence="1" id="KW-0812">Transmembrane</keyword>
<feature type="transmembrane region" description="Helical" evidence="1">
    <location>
        <begin position="89"/>
        <end position="110"/>
    </location>
</feature>